<comment type="caution">
    <text evidence="2">The sequence shown here is derived from an EMBL/GenBank/DDBJ whole genome shotgun (WGS) entry which is preliminary data.</text>
</comment>
<feature type="region of interest" description="Disordered" evidence="1">
    <location>
        <begin position="29"/>
        <end position="69"/>
    </location>
</feature>
<protein>
    <submittedName>
        <fullName evidence="2">Uncharacterized protein</fullName>
    </submittedName>
</protein>
<dbReference type="Proteomes" id="UP000294335">
    <property type="component" value="Unassembled WGS sequence"/>
</dbReference>
<reference evidence="2 3" key="1">
    <citation type="submission" date="2018-02" db="EMBL/GenBank/DDBJ databases">
        <authorList>
            <person name="Dubost A."/>
        </authorList>
    </citation>
    <scope>NUCLEOTIDE SEQUENCE [LARGE SCALE GENOMIC DNA]</scope>
    <source>
        <strain evidence="3">JV551A3</strain>
    </source>
</reference>
<name>A0AAQ1PAF9_9PSED</name>
<evidence type="ECO:0000313" key="3">
    <source>
        <dbReference type="Proteomes" id="UP000294335"/>
    </source>
</evidence>
<feature type="compositionally biased region" description="Low complexity" evidence="1">
    <location>
        <begin position="42"/>
        <end position="54"/>
    </location>
</feature>
<accession>A0AAQ1PAF9</accession>
<organism evidence="2 3">
    <name type="scientific">Pseudomonas inefficax</name>
    <dbReference type="NCBI Taxonomy" id="2078786"/>
    <lineage>
        <taxon>Bacteria</taxon>
        <taxon>Pseudomonadati</taxon>
        <taxon>Pseudomonadota</taxon>
        <taxon>Gammaproteobacteria</taxon>
        <taxon>Pseudomonadales</taxon>
        <taxon>Pseudomonadaceae</taxon>
        <taxon>Pseudomonas</taxon>
    </lineage>
</organism>
<evidence type="ECO:0000256" key="1">
    <source>
        <dbReference type="SAM" id="MobiDB-lite"/>
    </source>
</evidence>
<dbReference type="AlphaFoldDB" id="A0AAQ1PAF9"/>
<feature type="compositionally biased region" description="Polar residues" evidence="1">
    <location>
        <begin position="55"/>
        <end position="69"/>
    </location>
</feature>
<sequence>MMCSVLRSLGRIAPLKKLNVLEIHPCPIANKAPSNGSMMRKATASSPQQAAATTCSFTSRPSNPTASRA</sequence>
<evidence type="ECO:0000313" key="2">
    <source>
        <dbReference type="EMBL" id="SPO62132.1"/>
    </source>
</evidence>
<gene>
    <name evidence="2" type="ORF">JV551A3_V1_1640208</name>
</gene>
<proteinExistence type="predicted"/>
<keyword evidence="3" id="KW-1185">Reference proteome</keyword>
<dbReference type="EMBL" id="OPYN01000164">
    <property type="protein sequence ID" value="SPO62132.1"/>
    <property type="molecule type" value="Genomic_DNA"/>
</dbReference>